<organism evidence="6 7">
    <name type="scientific">Plutella xylostella</name>
    <name type="common">Diamondback moth</name>
    <name type="synonym">Plutella maculipennis</name>
    <dbReference type="NCBI Taxonomy" id="51655"/>
    <lineage>
        <taxon>Eukaryota</taxon>
        <taxon>Metazoa</taxon>
        <taxon>Ecdysozoa</taxon>
        <taxon>Arthropoda</taxon>
        <taxon>Hexapoda</taxon>
        <taxon>Insecta</taxon>
        <taxon>Pterygota</taxon>
        <taxon>Neoptera</taxon>
        <taxon>Endopterygota</taxon>
        <taxon>Lepidoptera</taxon>
        <taxon>Glossata</taxon>
        <taxon>Ditrysia</taxon>
        <taxon>Yponomeutoidea</taxon>
        <taxon>Plutellidae</taxon>
        <taxon>Plutella</taxon>
    </lineage>
</organism>
<proteinExistence type="inferred from homology"/>
<dbReference type="InterPro" id="IPR023796">
    <property type="entry name" value="Serpin_dom"/>
</dbReference>
<dbReference type="Proteomes" id="UP000823941">
    <property type="component" value="Chromosome 6"/>
</dbReference>
<feature type="chain" id="PRO_5047480614" description="Serpin domain-containing protein" evidence="4">
    <location>
        <begin position="17"/>
        <end position="418"/>
    </location>
</feature>
<evidence type="ECO:0000313" key="7">
    <source>
        <dbReference type="Proteomes" id="UP000823941"/>
    </source>
</evidence>
<gene>
    <name evidence="6" type="ORF">JYU34_004733</name>
</gene>
<feature type="signal peptide" evidence="4">
    <location>
        <begin position="1"/>
        <end position="16"/>
    </location>
</feature>
<keyword evidence="2" id="KW-0722">Serine protease inhibitor</keyword>
<dbReference type="SUPFAM" id="SSF56574">
    <property type="entry name" value="Serpins"/>
    <property type="match status" value="1"/>
</dbReference>
<dbReference type="Gene3D" id="3.30.497.10">
    <property type="entry name" value="Antithrombin, subunit I, domain 2"/>
    <property type="match status" value="2"/>
</dbReference>
<evidence type="ECO:0000256" key="3">
    <source>
        <dbReference type="RuleBase" id="RU000411"/>
    </source>
</evidence>
<evidence type="ECO:0000256" key="1">
    <source>
        <dbReference type="ARBA" id="ARBA00022690"/>
    </source>
</evidence>
<keyword evidence="7" id="KW-1185">Reference proteome</keyword>
<dbReference type="InterPro" id="IPR042178">
    <property type="entry name" value="Serpin_sf_1"/>
</dbReference>
<keyword evidence="1" id="KW-0646">Protease inhibitor</keyword>
<dbReference type="EMBL" id="JAHIBW010000006">
    <property type="protein sequence ID" value="KAG7310181.1"/>
    <property type="molecule type" value="Genomic_DNA"/>
</dbReference>
<dbReference type="InterPro" id="IPR000215">
    <property type="entry name" value="Serpin_fam"/>
</dbReference>
<dbReference type="PANTHER" id="PTHR11461">
    <property type="entry name" value="SERINE PROTEASE INHIBITOR, SERPIN"/>
    <property type="match status" value="1"/>
</dbReference>
<dbReference type="SMART" id="SM00093">
    <property type="entry name" value="SERPIN"/>
    <property type="match status" value="1"/>
</dbReference>
<name>A0ABQ7QYT1_PLUXY</name>
<dbReference type="Gene3D" id="2.30.39.10">
    <property type="entry name" value="Alpha-1-antitrypsin, domain 1"/>
    <property type="match status" value="2"/>
</dbReference>
<comment type="similarity">
    <text evidence="3">Belongs to the serpin family.</text>
</comment>
<keyword evidence="4" id="KW-0732">Signal</keyword>
<sequence length="418" mass="45302">MRLLVVLSCLVVAARAQIGSGLAGLAGGGFQGIANAVTSSFDKNDCSRDVTEDFRRVLYDFSTRLYKQVAKQSDDHFALTQYSVWLSLAGIAEALEGPKQQALLTALGLPEAKCLRQKYYSIASGLEQEGDDVTLLRRRYLMVQPDATLPAEWKKQTAGLLQTCSSEPNEAAFQMLRLSVKPKPATALLGDSLDYAALWTTAFPSASIKRNQPFYDDNGKQIGTVDMMTTKRRVKLAHLPILNAKVLELPVGKDGRYSMLMLINLGPFPIRNTIEIFMNTIIVDIMKFMQESLVPLEVSIPMFSLTSEFGLRESLEAVGVREIWGEAGVLPAPEEYYQRVTVNVTSEGVGEESRGSAPAGLGSFGGFGSAFGSVVGAATGLAAAVGRDFVANRPFMFGLVDGVTQTCLFTGAFTKPQH</sequence>
<dbReference type="PROSITE" id="PS00284">
    <property type="entry name" value="SERPIN"/>
    <property type="match status" value="1"/>
</dbReference>
<dbReference type="PANTHER" id="PTHR11461:SF367">
    <property type="entry name" value="GH21475P-RELATED"/>
    <property type="match status" value="1"/>
</dbReference>
<reference evidence="6 7" key="1">
    <citation type="submission" date="2021-06" db="EMBL/GenBank/DDBJ databases">
        <title>A haploid diamondback moth (Plutella xylostella L.) genome assembly resolves 31 chromosomes and identifies a diamide resistance mutation.</title>
        <authorList>
            <person name="Ward C.M."/>
            <person name="Perry K.D."/>
            <person name="Baker G."/>
            <person name="Powis K."/>
            <person name="Heckel D.G."/>
            <person name="Baxter S.W."/>
        </authorList>
    </citation>
    <scope>NUCLEOTIDE SEQUENCE [LARGE SCALE GENOMIC DNA]</scope>
    <source>
        <strain evidence="6 7">LV</strain>
        <tissue evidence="6">Single pupa</tissue>
    </source>
</reference>
<dbReference type="InterPro" id="IPR023795">
    <property type="entry name" value="Serpin_CS"/>
</dbReference>
<evidence type="ECO:0000313" key="6">
    <source>
        <dbReference type="EMBL" id="KAG7310181.1"/>
    </source>
</evidence>
<evidence type="ECO:0000256" key="2">
    <source>
        <dbReference type="ARBA" id="ARBA00022900"/>
    </source>
</evidence>
<dbReference type="Pfam" id="PF00079">
    <property type="entry name" value="Serpin"/>
    <property type="match status" value="1"/>
</dbReference>
<feature type="domain" description="Serpin" evidence="5">
    <location>
        <begin position="63"/>
        <end position="416"/>
    </location>
</feature>
<evidence type="ECO:0000259" key="5">
    <source>
        <dbReference type="SMART" id="SM00093"/>
    </source>
</evidence>
<dbReference type="InterPro" id="IPR036186">
    <property type="entry name" value="Serpin_sf"/>
</dbReference>
<protein>
    <recommendedName>
        <fullName evidence="5">Serpin domain-containing protein</fullName>
    </recommendedName>
</protein>
<dbReference type="InterPro" id="IPR042185">
    <property type="entry name" value="Serpin_sf_2"/>
</dbReference>
<evidence type="ECO:0000256" key="4">
    <source>
        <dbReference type="SAM" id="SignalP"/>
    </source>
</evidence>
<comment type="caution">
    <text evidence="6">The sequence shown here is derived from an EMBL/GenBank/DDBJ whole genome shotgun (WGS) entry which is preliminary data.</text>
</comment>
<accession>A0ABQ7QYT1</accession>